<dbReference type="InterPro" id="IPR029047">
    <property type="entry name" value="HSP70_peptide-bd_sf"/>
</dbReference>
<dbReference type="SUPFAM" id="SSF100920">
    <property type="entry name" value="Heat shock protein 70kD (HSP70), peptide-binding domain"/>
    <property type="match status" value="1"/>
</dbReference>
<dbReference type="PANTHER" id="PTHR14187">
    <property type="entry name" value="ALPHA KINASE/ELONGATION FACTOR 2 KINASE"/>
    <property type="match status" value="1"/>
</dbReference>
<dbReference type="PANTHER" id="PTHR14187:SF5">
    <property type="entry name" value="HEAT SHOCK 70 KDA PROTEIN 12A"/>
    <property type="match status" value="1"/>
</dbReference>
<proteinExistence type="predicted"/>
<organism evidence="1 2">
    <name type="scientific">Mytilus galloprovincialis</name>
    <name type="common">Mediterranean mussel</name>
    <dbReference type="NCBI Taxonomy" id="29158"/>
    <lineage>
        <taxon>Eukaryota</taxon>
        <taxon>Metazoa</taxon>
        <taxon>Spiralia</taxon>
        <taxon>Lophotrochozoa</taxon>
        <taxon>Mollusca</taxon>
        <taxon>Bivalvia</taxon>
        <taxon>Autobranchia</taxon>
        <taxon>Pteriomorphia</taxon>
        <taxon>Mytilida</taxon>
        <taxon>Mytiloidea</taxon>
        <taxon>Mytilidae</taxon>
        <taxon>Mytilinae</taxon>
        <taxon>Mytilus</taxon>
    </lineage>
</organism>
<accession>A0A8B6DLE3</accession>
<dbReference type="EMBL" id="UYJE01003578">
    <property type="protein sequence ID" value="VDI20359.1"/>
    <property type="molecule type" value="Genomic_DNA"/>
</dbReference>
<dbReference type="SUPFAM" id="SSF53067">
    <property type="entry name" value="Actin-like ATPase domain"/>
    <property type="match status" value="1"/>
</dbReference>
<dbReference type="Gene3D" id="3.30.420.40">
    <property type="match status" value="2"/>
</dbReference>
<evidence type="ECO:0000313" key="1">
    <source>
        <dbReference type="EMBL" id="VDI20359.1"/>
    </source>
</evidence>
<dbReference type="Proteomes" id="UP000596742">
    <property type="component" value="Unassembled WGS sequence"/>
</dbReference>
<dbReference type="InterPro" id="IPR043129">
    <property type="entry name" value="ATPase_NBD"/>
</dbReference>
<protein>
    <submittedName>
        <fullName evidence="1">Uncharacterized protein</fullName>
    </submittedName>
</protein>
<dbReference type="Gene3D" id="3.90.640.10">
    <property type="entry name" value="Actin, Chain A, domain 4"/>
    <property type="match status" value="1"/>
</dbReference>
<name>A0A8B6DLE3_MYTGA</name>
<dbReference type="OrthoDB" id="2963168at2759"/>
<feature type="non-terminal residue" evidence="1">
    <location>
        <position position="1"/>
    </location>
</feature>
<evidence type="ECO:0000313" key="2">
    <source>
        <dbReference type="Proteomes" id="UP000596742"/>
    </source>
</evidence>
<comment type="caution">
    <text evidence="1">The sequence shown here is derived from an EMBL/GenBank/DDBJ whole genome shotgun (WGS) entry which is preliminary data.</text>
</comment>
<keyword evidence="2" id="KW-1185">Reference proteome</keyword>
<reference evidence="1" key="1">
    <citation type="submission" date="2018-11" db="EMBL/GenBank/DDBJ databases">
        <authorList>
            <person name="Alioto T."/>
            <person name="Alioto T."/>
        </authorList>
    </citation>
    <scope>NUCLEOTIDE SEQUENCE</scope>
</reference>
<dbReference type="AlphaFoldDB" id="A0A8B6DLE3"/>
<sequence length="337" mass="38366">NANGTLKEVVKASGNCCGGTSIDDKFIEMFVCIFGRPIMDSLKSEFPDSYLYLLRSIENVKRVYQTSQTRKVNITIPRSTLDDLCQSYLGESITTVITSSSLSSNIEVIRDKIRIEPVFVQSLFKATCDKVVSSIKSVLHQGAVSNVSNILLVGGFAECKVIQHTIQTAFPNDNIVLQEDSSTVVLKGAVLFGYKSDYISLRIARYTYGLRVWPHFDENIHHKKRRVILEGKKYCNNVFSPFMEINTPIPIGHTIEKEYQPRSQFSCLYQLYYTESTDVEYTDTGECTLLGEFNMYFSNPDRKDMKVTFNFGDTEFSMTVLDPETGSERKEFFEIQR</sequence>
<gene>
    <name evidence="1" type="ORF">MGAL_10B090372</name>
</gene>